<sequence>MKKRKFVIAGICGSALVFLMLFIRGVVKALDVFKNPDHFTLLPWLYCLVLLVLTLAHFGVYVMIMDRKPMTTVIVDEEEWWKKWDRV</sequence>
<keyword evidence="3" id="KW-1185">Reference proteome</keyword>
<evidence type="ECO:0000256" key="1">
    <source>
        <dbReference type="SAM" id="Phobius"/>
    </source>
</evidence>
<dbReference type="RefSeq" id="WP_171719015.1">
    <property type="nucleotide sequence ID" value="NZ_WHOB01000064.1"/>
</dbReference>
<protein>
    <submittedName>
        <fullName evidence="2">Uncharacterized protein</fullName>
    </submittedName>
</protein>
<name>A0ABX1YP41_9BACL</name>
<reference evidence="2 3" key="1">
    <citation type="submission" date="2019-10" db="EMBL/GenBank/DDBJ databases">
        <title>Description of Paenibacillus terricola sp. nov.</title>
        <authorList>
            <person name="Carlier A."/>
            <person name="Qi S."/>
        </authorList>
    </citation>
    <scope>NUCLEOTIDE SEQUENCE [LARGE SCALE GENOMIC DNA]</scope>
    <source>
        <strain evidence="2 3">LMG 31459</strain>
    </source>
</reference>
<evidence type="ECO:0000313" key="3">
    <source>
        <dbReference type="Proteomes" id="UP000596857"/>
    </source>
</evidence>
<proteinExistence type="predicted"/>
<keyword evidence="1" id="KW-0472">Membrane</keyword>
<dbReference type="Proteomes" id="UP000596857">
    <property type="component" value="Unassembled WGS sequence"/>
</dbReference>
<keyword evidence="1" id="KW-1133">Transmembrane helix</keyword>
<dbReference type="EMBL" id="WHOB01000064">
    <property type="protein sequence ID" value="NOU81545.1"/>
    <property type="molecule type" value="Genomic_DNA"/>
</dbReference>
<gene>
    <name evidence="2" type="ORF">GC101_22030</name>
</gene>
<organism evidence="2 3">
    <name type="scientific">Paenibacillus phytohabitans</name>
    <dbReference type="NCBI Taxonomy" id="2654978"/>
    <lineage>
        <taxon>Bacteria</taxon>
        <taxon>Bacillati</taxon>
        <taxon>Bacillota</taxon>
        <taxon>Bacilli</taxon>
        <taxon>Bacillales</taxon>
        <taxon>Paenibacillaceae</taxon>
        <taxon>Paenibacillus</taxon>
    </lineage>
</organism>
<keyword evidence="1" id="KW-0812">Transmembrane</keyword>
<comment type="caution">
    <text evidence="2">The sequence shown here is derived from an EMBL/GenBank/DDBJ whole genome shotgun (WGS) entry which is preliminary data.</text>
</comment>
<feature type="transmembrane region" description="Helical" evidence="1">
    <location>
        <begin position="39"/>
        <end position="64"/>
    </location>
</feature>
<evidence type="ECO:0000313" key="2">
    <source>
        <dbReference type="EMBL" id="NOU81545.1"/>
    </source>
</evidence>
<accession>A0ABX1YP41</accession>